<comment type="function">
    <text evidence="16">Plays a role in short-term synaptic plasticity in a subset of GABAergic neurons in the brain.</text>
</comment>
<dbReference type="Gene3D" id="2.40.160.110">
    <property type="match status" value="1"/>
</dbReference>
<organism evidence="23 24">
    <name type="scientific">Brachionus calyciflorus</name>
    <dbReference type="NCBI Taxonomy" id="104777"/>
    <lineage>
        <taxon>Eukaryota</taxon>
        <taxon>Metazoa</taxon>
        <taxon>Spiralia</taxon>
        <taxon>Gnathifera</taxon>
        <taxon>Rotifera</taxon>
        <taxon>Eurotatoria</taxon>
        <taxon>Monogononta</taxon>
        <taxon>Pseudotrocha</taxon>
        <taxon>Ploima</taxon>
        <taxon>Brachionidae</taxon>
        <taxon>Brachionus</taxon>
    </lineage>
</organism>
<evidence type="ECO:0000256" key="21">
    <source>
        <dbReference type="SAM" id="Phobius"/>
    </source>
</evidence>
<dbReference type="Proteomes" id="UP000663879">
    <property type="component" value="Unassembled WGS sequence"/>
</dbReference>
<comment type="subcellular location">
    <subcellularLocation>
        <location evidence="4">Cell projection</location>
        <location evidence="4">Dendrite</location>
    </subcellularLocation>
    <subcellularLocation>
        <location evidence="17">Cell projection</location>
        <location evidence="17">Growth cone membrane</location>
        <topology evidence="17">Single-pass type I membrane protein</topology>
    </subcellularLocation>
    <subcellularLocation>
        <location evidence="15">Cytoplasmic vesicle</location>
        <location evidence="15">Secretory vesicle</location>
        <location evidence="15">Synaptic vesicle membrane</location>
        <topology evidence="15">Single-pass type I membrane protein</topology>
    </subcellularLocation>
    <subcellularLocation>
        <location evidence="2">Early endosome membrane</location>
        <topology evidence="2">Single-pass type I membrane protein</topology>
    </subcellularLocation>
    <subcellularLocation>
        <location evidence="1">Endoplasmic reticulum-Golgi intermediate compartment membrane</location>
        <topology evidence="1">Single-pass type I membrane protein</topology>
    </subcellularLocation>
    <subcellularLocation>
        <location evidence="3">Recycling endosome</location>
    </subcellularLocation>
</comment>
<evidence type="ECO:0000313" key="24">
    <source>
        <dbReference type="Proteomes" id="UP000663879"/>
    </source>
</evidence>
<dbReference type="InterPro" id="IPR048528">
    <property type="entry name" value="Lamp2-like_luminal"/>
</dbReference>
<evidence type="ECO:0000256" key="18">
    <source>
        <dbReference type="ARBA" id="ARBA00074379"/>
    </source>
</evidence>
<feature type="transmembrane region" description="Helical" evidence="21">
    <location>
        <begin position="149"/>
        <end position="172"/>
    </location>
</feature>
<evidence type="ECO:0000256" key="3">
    <source>
        <dbReference type="ARBA" id="ARBA00004172"/>
    </source>
</evidence>
<evidence type="ECO:0000256" key="2">
    <source>
        <dbReference type="ARBA" id="ARBA00004158"/>
    </source>
</evidence>
<evidence type="ECO:0000256" key="6">
    <source>
        <dbReference type="ARBA" id="ARBA00022692"/>
    </source>
</evidence>
<evidence type="ECO:0000256" key="12">
    <source>
        <dbReference type="ARBA" id="ARBA00023180"/>
    </source>
</evidence>
<evidence type="ECO:0000256" key="15">
    <source>
        <dbReference type="ARBA" id="ARBA00029428"/>
    </source>
</evidence>
<evidence type="ECO:0000256" key="1">
    <source>
        <dbReference type="ARBA" id="ARBA00004151"/>
    </source>
</evidence>
<dbReference type="PANTHER" id="PTHR11506:SF35">
    <property type="entry name" value="LYSOSOME-ASSOCIATED MEMBRANE GLYCOPROTEIN 5"/>
    <property type="match status" value="1"/>
</dbReference>
<evidence type="ECO:0000256" key="8">
    <source>
        <dbReference type="ARBA" id="ARBA00022753"/>
    </source>
</evidence>
<feature type="region of interest" description="Disordered" evidence="20">
    <location>
        <begin position="182"/>
        <end position="215"/>
    </location>
</feature>
<dbReference type="PANTHER" id="PTHR11506">
    <property type="entry name" value="LYSOSOME-ASSOCIATED MEMBRANE GLYCOPROTEIN"/>
    <property type="match status" value="1"/>
</dbReference>
<sequence>DEEFINQVNITPNDIIHTGTCQKERNQIQFMFLDNWRLEFYFYKTNDSYLFNHVVLYYQLDSVLFPNSTTHGARSEVYDNIYINSSLSKSYRCYSGLKIDLGDGEIIINLFNFKIEAFFNKRPNLPFDEEVLCPNDIVPQPSVLDSVKWWLYVVAIFSGILILASTCFVCCVHKEKKKEKSRDSDPFENVTNNNKNRDGYEEVNTSQDDDYDDVDEEEISNDVHSIINSDENVHKVKLPTVMRV</sequence>
<keyword evidence="13" id="KW-0966">Cell projection</keyword>
<keyword evidence="14" id="KW-0968">Cytoplasmic vesicle</keyword>
<feature type="domain" description="Lysosome-associated membrane glycoprotein 2-like luminal" evidence="22">
    <location>
        <begin position="6"/>
        <end position="118"/>
    </location>
</feature>
<dbReference type="Pfam" id="PF01299">
    <property type="entry name" value="Lamp2-like_luminal"/>
    <property type="match status" value="1"/>
</dbReference>
<evidence type="ECO:0000256" key="16">
    <source>
        <dbReference type="ARBA" id="ARBA00053950"/>
    </source>
</evidence>
<evidence type="ECO:0000256" key="10">
    <source>
        <dbReference type="ARBA" id="ARBA00023018"/>
    </source>
</evidence>
<comment type="caution">
    <text evidence="23">The sequence shown here is derived from an EMBL/GenBank/DDBJ whole genome shotgun (WGS) entry which is preliminary data.</text>
</comment>
<dbReference type="GO" id="GO:0005886">
    <property type="term" value="C:plasma membrane"/>
    <property type="evidence" value="ECO:0007669"/>
    <property type="project" value="UniProtKB-SubCell"/>
</dbReference>
<reference evidence="23" key="1">
    <citation type="submission" date="2021-02" db="EMBL/GenBank/DDBJ databases">
        <authorList>
            <person name="Nowell W R."/>
        </authorList>
    </citation>
    <scope>NUCLEOTIDE SEQUENCE</scope>
    <source>
        <strain evidence="23">Ploen Becks lab</strain>
    </source>
</reference>
<evidence type="ECO:0000256" key="13">
    <source>
        <dbReference type="ARBA" id="ARBA00023273"/>
    </source>
</evidence>
<dbReference type="InterPro" id="IPR002000">
    <property type="entry name" value="Lysosome-assoc_membr_glycop"/>
</dbReference>
<evidence type="ECO:0000256" key="11">
    <source>
        <dbReference type="ARBA" id="ARBA00023136"/>
    </source>
</evidence>
<gene>
    <name evidence="23" type="ORF">OXX778_LOCUS11203</name>
</gene>
<comment type="similarity">
    <text evidence="5">Belongs to the LAMP family.</text>
</comment>
<keyword evidence="11 21" id="KW-0472">Membrane</keyword>
<keyword evidence="6 21" id="KW-0812">Transmembrane</keyword>
<evidence type="ECO:0000256" key="17">
    <source>
        <dbReference type="ARBA" id="ARBA00060492"/>
    </source>
</evidence>
<evidence type="ECO:0000256" key="9">
    <source>
        <dbReference type="ARBA" id="ARBA00022989"/>
    </source>
</evidence>
<keyword evidence="10" id="KW-0770">Synapse</keyword>
<evidence type="ECO:0000256" key="7">
    <source>
        <dbReference type="ARBA" id="ARBA00022729"/>
    </source>
</evidence>
<name>A0A813ZD05_9BILA</name>
<dbReference type="GO" id="GO:0072594">
    <property type="term" value="P:establishment of protein localization to organelle"/>
    <property type="evidence" value="ECO:0007669"/>
    <property type="project" value="TreeGrafter"/>
</dbReference>
<dbReference type="AlphaFoldDB" id="A0A813ZD05"/>
<dbReference type="OrthoDB" id="6232933at2759"/>
<dbReference type="EMBL" id="CAJNOC010001867">
    <property type="protein sequence ID" value="CAF0896941.1"/>
    <property type="molecule type" value="Genomic_DNA"/>
</dbReference>
<evidence type="ECO:0000313" key="23">
    <source>
        <dbReference type="EMBL" id="CAF0896941.1"/>
    </source>
</evidence>
<dbReference type="GO" id="GO:0031902">
    <property type="term" value="C:late endosome membrane"/>
    <property type="evidence" value="ECO:0007669"/>
    <property type="project" value="TreeGrafter"/>
</dbReference>
<dbReference type="GO" id="GO:0005765">
    <property type="term" value="C:lysosomal membrane"/>
    <property type="evidence" value="ECO:0007669"/>
    <property type="project" value="TreeGrafter"/>
</dbReference>
<evidence type="ECO:0000256" key="5">
    <source>
        <dbReference type="ARBA" id="ARBA00009644"/>
    </source>
</evidence>
<evidence type="ECO:0000256" key="4">
    <source>
        <dbReference type="ARBA" id="ARBA00004279"/>
    </source>
</evidence>
<keyword evidence="24" id="KW-1185">Reference proteome</keyword>
<protein>
    <recommendedName>
        <fullName evidence="18">Lysosome-associated membrane glycoprotein 5</fullName>
    </recommendedName>
    <alternativeName>
        <fullName evidence="19">Lysosome-associated membrane protein 5</fullName>
    </alternativeName>
</protein>
<evidence type="ECO:0000259" key="22">
    <source>
        <dbReference type="Pfam" id="PF01299"/>
    </source>
</evidence>
<keyword evidence="9 21" id="KW-1133">Transmembrane helix</keyword>
<evidence type="ECO:0000256" key="19">
    <source>
        <dbReference type="ARBA" id="ARBA00076257"/>
    </source>
</evidence>
<evidence type="ECO:0000256" key="20">
    <source>
        <dbReference type="SAM" id="MobiDB-lite"/>
    </source>
</evidence>
<keyword evidence="7" id="KW-0732">Signal</keyword>
<accession>A0A813ZD05</accession>
<proteinExistence type="inferred from homology"/>
<evidence type="ECO:0000256" key="14">
    <source>
        <dbReference type="ARBA" id="ARBA00023329"/>
    </source>
</evidence>
<keyword evidence="12" id="KW-0325">Glycoprotein</keyword>
<feature type="non-terminal residue" evidence="23">
    <location>
        <position position="1"/>
    </location>
</feature>
<keyword evidence="8" id="KW-0967">Endosome</keyword>